<dbReference type="PANTHER" id="PTHR42839:SF2">
    <property type="entry name" value="ISOCHORISMATE SYNTHASE ENTC"/>
    <property type="match status" value="1"/>
</dbReference>
<keyword evidence="3" id="KW-1185">Reference proteome</keyword>
<gene>
    <name evidence="2" type="ORF">QU605_10475</name>
</gene>
<evidence type="ECO:0000313" key="3">
    <source>
        <dbReference type="Proteomes" id="UP001174839"/>
    </source>
</evidence>
<proteinExistence type="predicted"/>
<dbReference type="SUPFAM" id="SSF56322">
    <property type="entry name" value="ADC synthase"/>
    <property type="match status" value="1"/>
</dbReference>
<dbReference type="Proteomes" id="UP001174839">
    <property type="component" value="Unassembled WGS sequence"/>
</dbReference>
<dbReference type="PANTHER" id="PTHR42839">
    <property type="entry name" value="ISOCHORISMATE SYNTHASE ENTC"/>
    <property type="match status" value="1"/>
</dbReference>
<dbReference type="EMBL" id="JAUDUY010000004">
    <property type="protein sequence ID" value="MDM9631900.1"/>
    <property type="molecule type" value="Genomic_DNA"/>
</dbReference>
<dbReference type="InterPro" id="IPR015890">
    <property type="entry name" value="Chorismate_C"/>
</dbReference>
<dbReference type="Pfam" id="PF00425">
    <property type="entry name" value="Chorismate_bind"/>
    <property type="match status" value="1"/>
</dbReference>
<dbReference type="InterPro" id="IPR005801">
    <property type="entry name" value="ADC_synthase"/>
</dbReference>
<sequence>MRSPKKKKRKALRRILRDHLGKNLPFVLYRKPGARYMTAILQSDRTLETALDFDRPGFVMAPFLPEKAPLVFLRPDALYCSKSKPAVAPLELAEPHANPISREIHIKLVQEAKEHIEKGEFKKVVVSRRYSVPIKVDIVSLAFRMIQAYPQAFGYLFHHPDIGTWMGATPELLLRSQSGIGETVALAGTRSSDPTEKSSMWTPKELYEQQVVTDFILKQMKASGLKPETGPVENFRAGKLWHLSTSVRAPLPPDKAEALLRKLHPTPAVCGLPRDKTKSFISTYENYNREYYTGFLGEVGIDAPDSFETFVNLRCIQIRNGRAYLYMGGGITTDSDPESEWEETQQKSTTMLSLLENSSKAIG</sequence>
<evidence type="ECO:0000313" key="2">
    <source>
        <dbReference type="EMBL" id="MDM9631900.1"/>
    </source>
</evidence>
<organism evidence="2 3">
    <name type="scientific">Robiginitalea aurantiaca</name>
    <dbReference type="NCBI Taxonomy" id="3056915"/>
    <lineage>
        <taxon>Bacteria</taxon>
        <taxon>Pseudomonadati</taxon>
        <taxon>Bacteroidota</taxon>
        <taxon>Flavobacteriia</taxon>
        <taxon>Flavobacteriales</taxon>
        <taxon>Flavobacteriaceae</taxon>
        <taxon>Robiginitalea</taxon>
    </lineage>
</organism>
<reference evidence="2" key="1">
    <citation type="submission" date="2023-06" db="EMBL/GenBank/DDBJ databases">
        <title>Robiginitalea aurantiacus sp. nov. and Algoriphagus sediminis sp. nov., isolated from coastal sediment.</title>
        <authorList>
            <person name="Zhou Z.Y."/>
            <person name="An J."/>
            <person name="Jia Y.W."/>
            <person name="Du Z.J."/>
        </authorList>
    </citation>
    <scope>NUCLEOTIDE SEQUENCE</scope>
    <source>
        <strain evidence="2">M39</strain>
    </source>
</reference>
<evidence type="ECO:0000259" key="1">
    <source>
        <dbReference type="Pfam" id="PF00425"/>
    </source>
</evidence>
<protein>
    <submittedName>
        <fullName evidence="2">Chorismate-binding protein</fullName>
    </submittedName>
</protein>
<name>A0ABT7WG62_9FLAO</name>
<dbReference type="Gene3D" id="3.60.120.10">
    <property type="entry name" value="Anthranilate synthase"/>
    <property type="match status" value="1"/>
</dbReference>
<dbReference type="RefSeq" id="WP_289725261.1">
    <property type="nucleotide sequence ID" value="NZ_JAUDUY010000004.1"/>
</dbReference>
<accession>A0ABT7WG62</accession>
<comment type="caution">
    <text evidence="2">The sequence shown here is derived from an EMBL/GenBank/DDBJ whole genome shotgun (WGS) entry which is preliminary data.</text>
</comment>
<feature type="domain" description="Chorismate-utilising enzyme C-terminal" evidence="1">
    <location>
        <begin position="102"/>
        <end position="347"/>
    </location>
</feature>